<dbReference type="NCBIfam" id="TIGR02892">
    <property type="entry name" value="spore_yabP"/>
    <property type="match status" value="1"/>
</dbReference>
<proteinExistence type="predicted"/>
<accession>G9XJB9</accession>
<evidence type="ECO:0000313" key="1">
    <source>
        <dbReference type="EMBL" id="EHL08222.1"/>
    </source>
</evidence>
<reference evidence="1 2" key="1">
    <citation type="submission" date="2011-08" db="EMBL/GenBank/DDBJ databases">
        <authorList>
            <person name="Weinstock G."/>
            <person name="Sodergren E."/>
            <person name="Clifton S."/>
            <person name="Fulton L."/>
            <person name="Fulton B."/>
            <person name="Courtney L."/>
            <person name="Fronick C."/>
            <person name="Harrison M."/>
            <person name="Strong C."/>
            <person name="Farmer C."/>
            <person name="Delahaunty K."/>
            <person name="Markovic C."/>
            <person name="Hall O."/>
            <person name="Minx P."/>
            <person name="Tomlinson C."/>
            <person name="Mitreva M."/>
            <person name="Hou S."/>
            <person name="Chen J."/>
            <person name="Wollam A."/>
            <person name="Pepin K.H."/>
            <person name="Johnson M."/>
            <person name="Bhonagiri V."/>
            <person name="Zhang X."/>
            <person name="Suruliraj S."/>
            <person name="Warren W."/>
            <person name="Chinwalla A."/>
            <person name="Mardis E.R."/>
            <person name="Wilson R.K."/>
        </authorList>
    </citation>
    <scope>NUCLEOTIDE SEQUENCE [LARGE SCALE GENOMIC DNA]</scope>
    <source>
        <strain evidence="1 2">DP7</strain>
    </source>
</reference>
<sequence length="97" mass="10775">MEKGGLVGMEKNPSNHRLAMDNRQFLSLTGVSKVQSFDPKEILLETIQGVLSIKGEKLGIKHLDLKAGQVEVEGLIDALVYPRNSGSRQNVWAKIFR</sequence>
<dbReference type="AlphaFoldDB" id="G9XJB9"/>
<dbReference type="InterPro" id="IPR038705">
    <property type="entry name" value="YabP_sf"/>
</dbReference>
<dbReference type="PIRSF" id="PIRSF011576">
    <property type="entry name" value="YabP"/>
    <property type="match status" value="1"/>
</dbReference>
<protein>
    <submittedName>
        <fullName evidence="1">Sporulation protein YabP</fullName>
    </submittedName>
</protein>
<dbReference type="HOGENOM" id="CLU_168343_2_0_9"/>
<dbReference type="InterPro" id="IPR022476">
    <property type="entry name" value="Spore_YabP/YqfC"/>
</dbReference>
<comment type="caution">
    <text evidence="1">The sequence shown here is derived from an EMBL/GenBank/DDBJ whole genome shotgun (WGS) entry which is preliminary data.</text>
</comment>
<name>G9XJB9_DESHA</name>
<dbReference type="SMR" id="G9XJB9"/>
<dbReference type="PATRIC" id="fig|537010.4.peg.972"/>
<organism evidence="1 2">
    <name type="scientific">Desulfitobacterium hafniense DP7</name>
    <dbReference type="NCBI Taxonomy" id="537010"/>
    <lineage>
        <taxon>Bacteria</taxon>
        <taxon>Bacillati</taxon>
        <taxon>Bacillota</taxon>
        <taxon>Clostridia</taxon>
        <taxon>Eubacteriales</taxon>
        <taxon>Desulfitobacteriaceae</taxon>
        <taxon>Desulfitobacterium</taxon>
    </lineage>
</organism>
<dbReference type="Pfam" id="PF07873">
    <property type="entry name" value="YabP"/>
    <property type="match status" value="1"/>
</dbReference>
<dbReference type="EMBL" id="AFZX01000026">
    <property type="protein sequence ID" value="EHL08222.1"/>
    <property type="molecule type" value="Genomic_DNA"/>
</dbReference>
<dbReference type="Gene3D" id="2.60.40.2000">
    <property type="match status" value="1"/>
</dbReference>
<dbReference type="InterPro" id="IPR012504">
    <property type="entry name" value="Spore_YabP"/>
</dbReference>
<evidence type="ECO:0000313" key="2">
    <source>
        <dbReference type="Proteomes" id="UP000004416"/>
    </source>
</evidence>
<gene>
    <name evidence="1" type="ORF">HMPREF0322_01050</name>
</gene>
<dbReference type="GO" id="GO:0030435">
    <property type="term" value="P:sporulation resulting in formation of a cellular spore"/>
    <property type="evidence" value="ECO:0007669"/>
    <property type="project" value="InterPro"/>
</dbReference>
<dbReference type="Proteomes" id="UP000004416">
    <property type="component" value="Unassembled WGS sequence"/>
</dbReference>